<gene>
    <name evidence="1" type="ORF">AVEN_99747_1</name>
</gene>
<reference evidence="1 2" key="1">
    <citation type="journal article" date="2019" name="Sci. Rep.">
        <title>Orb-weaving spider Araneus ventricosus genome elucidates the spidroin gene catalogue.</title>
        <authorList>
            <person name="Kono N."/>
            <person name="Nakamura H."/>
            <person name="Ohtoshi R."/>
            <person name="Moran D.A.P."/>
            <person name="Shinohara A."/>
            <person name="Yoshida Y."/>
            <person name="Fujiwara M."/>
            <person name="Mori M."/>
            <person name="Tomita M."/>
            <person name="Arakawa K."/>
        </authorList>
    </citation>
    <scope>NUCLEOTIDE SEQUENCE [LARGE SCALE GENOMIC DNA]</scope>
</reference>
<dbReference type="Proteomes" id="UP000499080">
    <property type="component" value="Unassembled WGS sequence"/>
</dbReference>
<keyword evidence="2" id="KW-1185">Reference proteome</keyword>
<evidence type="ECO:0000313" key="1">
    <source>
        <dbReference type="EMBL" id="GBM16850.1"/>
    </source>
</evidence>
<protein>
    <submittedName>
        <fullName evidence="1">Uncharacterized protein</fullName>
    </submittedName>
</protein>
<proteinExistence type="predicted"/>
<name>A0A4Y2DJ78_ARAVE</name>
<dbReference type="EMBL" id="BGPR01000380">
    <property type="protein sequence ID" value="GBM16850.1"/>
    <property type="molecule type" value="Genomic_DNA"/>
</dbReference>
<comment type="caution">
    <text evidence="1">The sequence shown here is derived from an EMBL/GenBank/DDBJ whole genome shotgun (WGS) entry which is preliminary data.</text>
</comment>
<organism evidence="1 2">
    <name type="scientific">Araneus ventricosus</name>
    <name type="common">Orbweaver spider</name>
    <name type="synonym">Epeira ventricosa</name>
    <dbReference type="NCBI Taxonomy" id="182803"/>
    <lineage>
        <taxon>Eukaryota</taxon>
        <taxon>Metazoa</taxon>
        <taxon>Ecdysozoa</taxon>
        <taxon>Arthropoda</taxon>
        <taxon>Chelicerata</taxon>
        <taxon>Arachnida</taxon>
        <taxon>Araneae</taxon>
        <taxon>Araneomorphae</taxon>
        <taxon>Entelegynae</taxon>
        <taxon>Araneoidea</taxon>
        <taxon>Araneidae</taxon>
        <taxon>Araneus</taxon>
    </lineage>
</organism>
<evidence type="ECO:0000313" key="2">
    <source>
        <dbReference type="Proteomes" id="UP000499080"/>
    </source>
</evidence>
<sequence length="110" mass="12148">MGSVSLQLGRGTILHGGYCRHHISFLQCGYTAFTQMSEISFISPSVRAPPKYSAMLLTKKNDRQLNKQGNHIKLSHEKNAVAWSCTHRESIKPTCQCSASKTKGTSPRLA</sequence>
<accession>A0A4Y2DJ78</accession>
<dbReference type="AlphaFoldDB" id="A0A4Y2DJ78"/>